<accession>A0A923I653</accession>
<dbReference type="InterPro" id="IPR011761">
    <property type="entry name" value="ATP-grasp"/>
</dbReference>
<evidence type="ECO:0000256" key="1">
    <source>
        <dbReference type="PROSITE-ProRule" id="PRU00409"/>
    </source>
</evidence>
<gene>
    <name evidence="3" type="ORF">H8K47_17015</name>
</gene>
<organism evidence="3 4">
    <name type="scientific">Undibacterium rugosum</name>
    <dbReference type="NCBI Taxonomy" id="2762291"/>
    <lineage>
        <taxon>Bacteria</taxon>
        <taxon>Pseudomonadati</taxon>
        <taxon>Pseudomonadota</taxon>
        <taxon>Betaproteobacteria</taxon>
        <taxon>Burkholderiales</taxon>
        <taxon>Oxalobacteraceae</taxon>
        <taxon>Undibacterium</taxon>
    </lineage>
</organism>
<dbReference type="Proteomes" id="UP000612361">
    <property type="component" value="Unassembled WGS sequence"/>
</dbReference>
<keyword evidence="1" id="KW-0067">ATP-binding</keyword>
<dbReference type="Gene3D" id="3.30.1490.20">
    <property type="entry name" value="ATP-grasp fold, A domain"/>
    <property type="match status" value="1"/>
</dbReference>
<name>A0A923I653_9BURK</name>
<dbReference type="Pfam" id="PF02655">
    <property type="entry name" value="ATP-grasp_3"/>
    <property type="match status" value="1"/>
</dbReference>
<evidence type="ECO:0000259" key="2">
    <source>
        <dbReference type="PROSITE" id="PS50975"/>
    </source>
</evidence>
<feature type="domain" description="ATP-grasp" evidence="2">
    <location>
        <begin position="144"/>
        <end position="321"/>
    </location>
</feature>
<comment type="caution">
    <text evidence="3">The sequence shown here is derived from an EMBL/GenBank/DDBJ whole genome shotgun (WGS) entry which is preliminary data.</text>
</comment>
<evidence type="ECO:0000313" key="3">
    <source>
        <dbReference type="EMBL" id="MBC3937060.1"/>
    </source>
</evidence>
<keyword evidence="1" id="KW-0547">Nucleotide-binding</keyword>
<dbReference type="AlphaFoldDB" id="A0A923I653"/>
<sequence>MYQTPLQTQIQTPPPAVVSVAATAPVCRVLILTFAYWEGLSRLPAVLHQAGCEVSVFGPPANYPALSRYVTHRTSVAGDMEQLLDYLQQYLAQPQHQADWIVIGDDPLLYALEKRQQQSWVQHVLRHCIAPDKLGFATSKIQFLQACQSAGILVPAFQICHTRQDLQQAAQRFGFPLVLKEAQGYAGLAVRILHRMEECAQIDLSHAWIAQEFITGRLLSASAVFRHGQLLSLFSYYRSRTWGELGPSAAIQFQSFPGLDHIVQSSGKLSGFHGLCGFDLIQQEGSGDLYLLEQNFRPTLTLDLGRLAGVDVVGAIKRMLAGEPVPDEWRQSAQNEKQLAVIPLFPQDVFRALDAGDLSGLLRWVWDPRYWSYLRWHEPRIALRNWRHVMAKLRQNISRLLRFSTS</sequence>
<dbReference type="SUPFAM" id="SSF56059">
    <property type="entry name" value="Glutathione synthetase ATP-binding domain-like"/>
    <property type="match status" value="1"/>
</dbReference>
<dbReference type="PROSITE" id="PS50975">
    <property type="entry name" value="ATP_GRASP"/>
    <property type="match status" value="1"/>
</dbReference>
<dbReference type="RefSeq" id="WP_186882575.1">
    <property type="nucleotide sequence ID" value="NZ_JACOGG010000029.1"/>
</dbReference>
<protein>
    <submittedName>
        <fullName evidence="3">ATP-grasp domain-containing protein</fullName>
    </submittedName>
</protein>
<dbReference type="InterPro" id="IPR003806">
    <property type="entry name" value="ATP-grasp_PylC-type"/>
</dbReference>
<keyword evidence="4" id="KW-1185">Reference proteome</keyword>
<dbReference type="InterPro" id="IPR013815">
    <property type="entry name" value="ATP_grasp_subdomain_1"/>
</dbReference>
<dbReference type="GO" id="GO:0046872">
    <property type="term" value="F:metal ion binding"/>
    <property type="evidence" value="ECO:0007669"/>
    <property type="project" value="InterPro"/>
</dbReference>
<dbReference type="EMBL" id="JACOGG010000029">
    <property type="protein sequence ID" value="MBC3937060.1"/>
    <property type="molecule type" value="Genomic_DNA"/>
</dbReference>
<evidence type="ECO:0000313" key="4">
    <source>
        <dbReference type="Proteomes" id="UP000612361"/>
    </source>
</evidence>
<dbReference type="Gene3D" id="3.30.470.20">
    <property type="entry name" value="ATP-grasp fold, B domain"/>
    <property type="match status" value="1"/>
</dbReference>
<proteinExistence type="predicted"/>
<dbReference type="GO" id="GO:0005524">
    <property type="term" value="F:ATP binding"/>
    <property type="evidence" value="ECO:0007669"/>
    <property type="project" value="UniProtKB-UniRule"/>
</dbReference>
<reference evidence="3" key="1">
    <citation type="submission" date="2020-08" db="EMBL/GenBank/DDBJ databases">
        <title>Novel species isolated from subtropical streams in China.</title>
        <authorList>
            <person name="Lu H."/>
        </authorList>
    </citation>
    <scope>NUCLEOTIDE SEQUENCE</scope>
    <source>
        <strain evidence="3">CY7W</strain>
    </source>
</reference>